<keyword evidence="2" id="KW-1185">Reference proteome</keyword>
<dbReference type="Proteomes" id="UP000502533">
    <property type="component" value="Chromosome"/>
</dbReference>
<accession>A0A858JQS2</accession>
<dbReference type="AlphaFoldDB" id="A0A858JQS2"/>
<protein>
    <submittedName>
        <fullName evidence="1">DUF3916 domain-containing protein</fullName>
    </submittedName>
</protein>
<reference evidence="1 2" key="1">
    <citation type="submission" date="2020-03" db="EMBL/GenBank/DDBJ databases">
        <title>Isolation of cellulose-producing strains, genome characterization and application of the synthesized cellulose films as an economical and sustainable material for piezoelectric sensor construction.</title>
        <authorList>
            <person name="Mangayil R.K."/>
        </authorList>
    </citation>
    <scope>NUCLEOTIDE SEQUENCE [LARGE SCALE GENOMIC DNA]</scope>
    <source>
        <strain evidence="1 2">ENS 9a1a</strain>
    </source>
</reference>
<proteinExistence type="predicted"/>
<dbReference type="RefSeq" id="WP_112210144.1">
    <property type="nucleotide sequence ID" value="NZ_CP050139.1"/>
</dbReference>
<name>A0A858JQS2_9PROT</name>
<evidence type="ECO:0000313" key="2">
    <source>
        <dbReference type="Proteomes" id="UP000502533"/>
    </source>
</evidence>
<evidence type="ECO:0000313" key="1">
    <source>
        <dbReference type="EMBL" id="QIP36458.1"/>
    </source>
</evidence>
<organism evidence="1 2">
    <name type="scientific">Komagataeibacter rhaeticus</name>
    <dbReference type="NCBI Taxonomy" id="215221"/>
    <lineage>
        <taxon>Bacteria</taxon>
        <taxon>Pseudomonadati</taxon>
        <taxon>Pseudomonadota</taxon>
        <taxon>Alphaproteobacteria</taxon>
        <taxon>Acetobacterales</taxon>
        <taxon>Acetobacteraceae</taxon>
        <taxon>Komagataeibacter</taxon>
    </lineage>
</organism>
<dbReference type="KEGG" id="kre:GWK63_14145"/>
<dbReference type="Pfam" id="PF13079">
    <property type="entry name" value="DUF3916"/>
    <property type="match status" value="1"/>
</dbReference>
<gene>
    <name evidence="1" type="ORF">GWK63_14145</name>
</gene>
<dbReference type="InterPro" id="IPR025075">
    <property type="entry name" value="DUF3916"/>
</dbReference>
<dbReference type="EMBL" id="CP050139">
    <property type="protein sequence ID" value="QIP36458.1"/>
    <property type="molecule type" value="Genomic_DNA"/>
</dbReference>
<dbReference type="GeneID" id="85023309"/>
<sequence length="172" mass="20592">MSLQSIKNGLHAWDINTVDAYLIKENIESMGYFSEKIPISISDIKENRKNNRFKEMIIDELITKMENIKQECLTFLRNYKTLRIYFVITEPDYFGSEVGVMASKIQWQNMTRRSINEENYKEEISKDIEYKYVNKENIPHDIIVERYNHIINDNIDNIHFNGSFLLFYFDIP</sequence>